<gene>
    <name evidence="2" type="ORF">DTER00134_LOCUS10620</name>
</gene>
<feature type="compositionally biased region" description="Basic and acidic residues" evidence="1">
    <location>
        <begin position="95"/>
        <end position="109"/>
    </location>
</feature>
<evidence type="ECO:0000256" key="1">
    <source>
        <dbReference type="SAM" id="MobiDB-lite"/>
    </source>
</evidence>
<reference evidence="2" key="1">
    <citation type="submission" date="2021-01" db="EMBL/GenBank/DDBJ databases">
        <authorList>
            <person name="Corre E."/>
            <person name="Pelletier E."/>
            <person name="Niang G."/>
            <person name="Scheremetjew M."/>
            <person name="Finn R."/>
            <person name="Kale V."/>
            <person name="Holt S."/>
            <person name="Cochrane G."/>
            <person name="Meng A."/>
            <person name="Brown T."/>
            <person name="Cohen L."/>
        </authorList>
    </citation>
    <scope>NUCLEOTIDE SEQUENCE</scope>
    <source>
        <strain evidence="2">CCMP1320</strain>
    </source>
</reference>
<proteinExistence type="predicted"/>
<dbReference type="AlphaFoldDB" id="A0A7S3VMU5"/>
<feature type="region of interest" description="Disordered" evidence="1">
    <location>
        <begin position="78"/>
        <end position="115"/>
    </location>
</feature>
<dbReference type="EMBL" id="HBIP01018019">
    <property type="protein sequence ID" value="CAE0495547.1"/>
    <property type="molecule type" value="Transcribed_RNA"/>
</dbReference>
<accession>A0A7S3VMU5</accession>
<organism evidence="2">
    <name type="scientific">Dunaliella tertiolecta</name>
    <name type="common">Green alga</name>
    <dbReference type="NCBI Taxonomy" id="3047"/>
    <lineage>
        <taxon>Eukaryota</taxon>
        <taxon>Viridiplantae</taxon>
        <taxon>Chlorophyta</taxon>
        <taxon>core chlorophytes</taxon>
        <taxon>Chlorophyceae</taxon>
        <taxon>CS clade</taxon>
        <taxon>Chlamydomonadales</taxon>
        <taxon>Dunaliellaceae</taxon>
        <taxon>Dunaliella</taxon>
    </lineage>
</organism>
<evidence type="ECO:0000313" key="2">
    <source>
        <dbReference type="EMBL" id="CAE0495547.1"/>
    </source>
</evidence>
<sequence>MLQAASRRASSLWASWLAHAQASLHAKGAEWAAAAGGEGSHWRSAVNSTQHGFPTSTSFLLHAPTALFASPLRSLSGVPAALQQQHKQQQQEGHTAQHDEAHADTHDLPKPSQYISSGIESASRSQICAQDALHLRMQPLQSAGPPQSHEQKRLQLLAAIRGCDNLADIASLLRDKSIPALEREHLLSITLALRVHLASQKRSKHGKGMVSAQALEDTLSALTWHMAHTSSRITVDVAQHLLHIVSNVQGPSRQQMAALMEAILNSLAEDNFARVHTHCDNNPRGFFHLSHLARTLCKAFRSSDSRGSSRPADGRTGAVGVGDLFREVMRAVASAASLHGQRVSQVSHTAWLGSAQAWYINAYQLQSMLTSQKSILALVTVDANIVTVCQC</sequence>
<protein>
    <submittedName>
        <fullName evidence="2">Uncharacterized protein</fullName>
    </submittedName>
</protein>
<name>A0A7S3VMU5_DUNTE</name>
<feature type="compositionally biased region" description="Low complexity" evidence="1">
    <location>
        <begin position="80"/>
        <end position="94"/>
    </location>
</feature>